<keyword evidence="2" id="KW-0489">Methyltransferase</keyword>
<reference evidence="2 3" key="1">
    <citation type="submission" date="2021-03" db="EMBL/GenBank/DDBJ databases">
        <title>Genomic Encyclopedia of Type Strains, Phase IV (KMG-IV): sequencing the most valuable type-strain genomes for metagenomic binning, comparative biology and taxonomic classification.</title>
        <authorList>
            <person name="Goeker M."/>
        </authorList>
    </citation>
    <scope>NUCLEOTIDE SEQUENCE [LARGE SCALE GENOMIC DNA]</scope>
    <source>
        <strain evidence="2 3">DSM 21600</strain>
    </source>
</reference>
<accession>A0ABS4DVQ5</accession>
<feature type="domain" description="Methyltransferase" evidence="1">
    <location>
        <begin position="78"/>
        <end position="169"/>
    </location>
</feature>
<gene>
    <name evidence="2" type="ORF">J2Z17_001209</name>
</gene>
<evidence type="ECO:0000259" key="1">
    <source>
        <dbReference type="Pfam" id="PF13649"/>
    </source>
</evidence>
<keyword evidence="2" id="KW-0808">Transferase</keyword>
<dbReference type="GO" id="GO:0008168">
    <property type="term" value="F:methyltransferase activity"/>
    <property type="evidence" value="ECO:0007669"/>
    <property type="project" value="UniProtKB-KW"/>
</dbReference>
<organism evidence="2 3">
    <name type="scientific">Rhizobium halophytocola</name>
    <dbReference type="NCBI Taxonomy" id="735519"/>
    <lineage>
        <taxon>Bacteria</taxon>
        <taxon>Pseudomonadati</taxon>
        <taxon>Pseudomonadota</taxon>
        <taxon>Alphaproteobacteria</taxon>
        <taxon>Hyphomicrobiales</taxon>
        <taxon>Rhizobiaceae</taxon>
        <taxon>Rhizobium/Agrobacterium group</taxon>
        <taxon>Rhizobium</taxon>
    </lineage>
</organism>
<dbReference type="CDD" id="cd02440">
    <property type="entry name" value="AdoMet_MTases"/>
    <property type="match status" value="1"/>
</dbReference>
<dbReference type="GO" id="GO:0032259">
    <property type="term" value="P:methylation"/>
    <property type="evidence" value="ECO:0007669"/>
    <property type="project" value="UniProtKB-KW"/>
</dbReference>
<dbReference type="InterPro" id="IPR041698">
    <property type="entry name" value="Methyltransf_25"/>
</dbReference>
<proteinExistence type="predicted"/>
<dbReference type="SUPFAM" id="SSF53335">
    <property type="entry name" value="S-adenosyl-L-methionine-dependent methyltransferases"/>
    <property type="match status" value="1"/>
</dbReference>
<dbReference type="RefSeq" id="WP_209943161.1">
    <property type="nucleotide sequence ID" value="NZ_JAGGJU010000003.1"/>
</dbReference>
<evidence type="ECO:0000313" key="2">
    <source>
        <dbReference type="EMBL" id="MBP1849788.1"/>
    </source>
</evidence>
<evidence type="ECO:0000313" key="3">
    <source>
        <dbReference type="Proteomes" id="UP000759443"/>
    </source>
</evidence>
<comment type="caution">
    <text evidence="2">The sequence shown here is derived from an EMBL/GenBank/DDBJ whole genome shotgun (WGS) entry which is preliminary data.</text>
</comment>
<dbReference type="NCBIfam" id="NF038261">
    <property type="entry name" value="rhodoquin_RquA"/>
    <property type="match status" value="1"/>
</dbReference>
<dbReference type="Gene3D" id="3.40.50.150">
    <property type="entry name" value="Vaccinia Virus protein VP39"/>
    <property type="match status" value="1"/>
</dbReference>
<keyword evidence="3" id="KW-1185">Reference proteome</keyword>
<dbReference type="Pfam" id="PF13649">
    <property type="entry name" value="Methyltransf_25"/>
    <property type="match status" value="1"/>
</dbReference>
<dbReference type="EMBL" id="JAGGJU010000003">
    <property type="protein sequence ID" value="MBP1849788.1"/>
    <property type="molecule type" value="Genomic_DNA"/>
</dbReference>
<name>A0ABS4DVQ5_9HYPH</name>
<dbReference type="Proteomes" id="UP000759443">
    <property type="component" value="Unassembled WGS sequence"/>
</dbReference>
<dbReference type="InterPro" id="IPR029063">
    <property type="entry name" value="SAM-dependent_MTases_sf"/>
</dbReference>
<protein>
    <submittedName>
        <fullName evidence="2">SAM-dependent methyltransferase</fullName>
    </submittedName>
</protein>
<sequence>MTDIHHHHGGGATRARAAAPRGIPAYLERVYHWAYLSPRWARILDHHLVVQAILWGNADRLMADAVAEFSPGDVVLQPASVYGNFSERLLARLGLKGRLDLRDVAPLQIARSRAKLKGRGNVDIRLADAAVPPRDDYDGICCFFLLHEVPGFYKRRIVNSLLGAVRPGGKVVIVDYHRMAKLHPLRPVMAAVFGLLEPFASELTGLEIADLADTVEGFEISKRTYFGGLYQKVVFRRKLRGGEDAGPVAGTNMTAGHRAVELVA</sequence>